<keyword evidence="3" id="KW-1185">Reference proteome</keyword>
<dbReference type="Proteomes" id="UP000324974">
    <property type="component" value="Chromosome"/>
</dbReference>
<dbReference type="RefSeq" id="WP_168218783.1">
    <property type="nucleotide sequence ID" value="NZ_CP042425.1"/>
</dbReference>
<protein>
    <submittedName>
        <fullName evidence="2">TIGR02996 domain-containing protein</fullName>
    </submittedName>
</protein>
<reference evidence="3" key="1">
    <citation type="submission" date="2019-08" db="EMBL/GenBank/DDBJ databases">
        <title>Limnoglobus roseus gen. nov., sp. nov., a novel freshwater planctomycete with a giant genome from the family Gemmataceae.</title>
        <authorList>
            <person name="Kulichevskaya I.S."/>
            <person name="Naumoff D.G."/>
            <person name="Miroshnikov K."/>
            <person name="Ivanova A."/>
            <person name="Philippov D.A."/>
            <person name="Hakobyan A."/>
            <person name="Rijpstra I.C."/>
            <person name="Sinninghe Damste J.S."/>
            <person name="Liesack W."/>
            <person name="Dedysh S.N."/>
        </authorList>
    </citation>
    <scope>NUCLEOTIDE SEQUENCE [LARGE SCALE GENOMIC DNA]</scope>
    <source>
        <strain evidence="3">PX52</strain>
    </source>
</reference>
<evidence type="ECO:0000313" key="2">
    <source>
        <dbReference type="EMBL" id="QEL13806.1"/>
    </source>
</evidence>
<dbReference type="SUPFAM" id="SSF160631">
    <property type="entry name" value="SMI1/KNR4-like"/>
    <property type="match status" value="1"/>
</dbReference>
<evidence type="ECO:0000313" key="3">
    <source>
        <dbReference type="Proteomes" id="UP000324974"/>
    </source>
</evidence>
<proteinExistence type="predicted"/>
<feature type="domain" description="Knr4/Smi1-like" evidence="1">
    <location>
        <begin position="97"/>
        <end position="238"/>
    </location>
</feature>
<name>A0A5C1A725_9BACT</name>
<evidence type="ECO:0000259" key="1">
    <source>
        <dbReference type="Pfam" id="PF09346"/>
    </source>
</evidence>
<dbReference type="KEGG" id="lrs:PX52LOC_00664"/>
<dbReference type="EMBL" id="CP042425">
    <property type="protein sequence ID" value="QEL13806.1"/>
    <property type="molecule type" value="Genomic_DNA"/>
</dbReference>
<dbReference type="InterPro" id="IPR014338">
    <property type="entry name" value="CHP02996_rpt-companion-dom"/>
</dbReference>
<dbReference type="Gene3D" id="3.40.1580.10">
    <property type="entry name" value="SMI1/KNR4-like"/>
    <property type="match status" value="1"/>
</dbReference>
<dbReference type="NCBIfam" id="TIGR02996">
    <property type="entry name" value="rpt_mate_G_obs"/>
    <property type="match status" value="1"/>
</dbReference>
<sequence>MTDDEAFVRGLVDSPGDDLPRLIYADWLQDHNDPRADYLRAELTWAEPWKEGQPPSICARLQAMAARLDPLWVARVSRTPIGVCCDHIPFEDRGNALDAADIDRFERRHDIMLPTAYRALLLNVNGGIPDACRFGFGGHGYDGEAPLDLRWFRSLDPSHQTDCLRAPVEVLAHKTKHQTIRKYLVIADAETDRDDNTVLLGLSGPEAGFVFDRYRTRGRSFDPDELNFLCDSFIDFMSMLAPIDPSDLLFYFDSPDGL</sequence>
<dbReference type="InterPro" id="IPR037883">
    <property type="entry name" value="Knr4/Smi1-like_sf"/>
</dbReference>
<dbReference type="AlphaFoldDB" id="A0A5C1A725"/>
<dbReference type="InterPro" id="IPR018958">
    <property type="entry name" value="Knr4/Smi1-like_dom"/>
</dbReference>
<dbReference type="Pfam" id="PF09346">
    <property type="entry name" value="SMI1_KNR4"/>
    <property type="match status" value="1"/>
</dbReference>
<accession>A0A5C1A725</accession>
<organism evidence="2 3">
    <name type="scientific">Limnoglobus roseus</name>
    <dbReference type="NCBI Taxonomy" id="2598579"/>
    <lineage>
        <taxon>Bacteria</taxon>
        <taxon>Pseudomonadati</taxon>
        <taxon>Planctomycetota</taxon>
        <taxon>Planctomycetia</taxon>
        <taxon>Gemmatales</taxon>
        <taxon>Gemmataceae</taxon>
        <taxon>Limnoglobus</taxon>
    </lineage>
</organism>
<gene>
    <name evidence="2" type="ORF">PX52LOC_00664</name>
</gene>